<evidence type="ECO:0000313" key="2">
    <source>
        <dbReference type="Proteomes" id="UP000325780"/>
    </source>
</evidence>
<dbReference type="EMBL" id="ML742113">
    <property type="protein sequence ID" value="KAE8149780.1"/>
    <property type="molecule type" value="Genomic_DNA"/>
</dbReference>
<reference evidence="1 2" key="1">
    <citation type="submission" date="2019-04" db="EMBL/GenBank/DDBJ databases">
        <title>Friends and foes A comparative genomics study of 23 Aspergillus species from section Flavi.</title>
        <authorList>
            <consortium name="DOE Joint Genome Institute"/>
            <person name="Kjaerbolling I."/>
            <person name="Vesth T."/>
            <person name="Frisvad J.C."/>
            <person name="Nybo J.L."/>
            <person name="Theobald S."/>
            <person name="Kildgaard S."/>
            <person name="Isbrandt T."/>
            <person name="Kuo A."/>
            <person name="Sato A."/>
            <person name="Lyhne E.K."/>
            <person name="Kogle M.E."/>
            <person name="Wiebenga A."/>
            <person name="Kun R.S."/>
            <person name="Lubbers R.J."/>
            <person name="Makela M.R."/>
            <person name="Barry K."/>
            <person name="Chovatia M."/>
            <person name="Clum A."/>
            <person name="Daum C."/>
            <person name="Haridas S."/>
            <person name="He G."/>
            <person name="LaButti K."/>
            <person name="Lipzen A."/>
            <person name="Mondo S."/>
            <person name="Riley R."/>
            <person name="Salamov A."/>
            <person name="Simmons B.A."/>
            <person name="Magnuson J.K."/>
            <person name="Henrissat B."/>
            <person name="Mortensen U.H."/>
            <person name="Larsen T.O."/>
            <person name="Devries R.P."/>
            <person name="Grigoriev I.V."/>
            <person name="Machida M."/>
            <person name="Baker S.E."/>
            <person name="Andersen M.R."/>
        </authorList>
    </citation>
    <scope>NUCLEOTIDE SEQUENCE [LARGE SCALE GENOMIC DNA]</scope>
    <source>
        <strain evidence="1 2">IBT 18842</strain>
    </source>
</reference>
<keyword evidence="2" id="KW-1185">Reference proteome</keyword>
<protein>
    <submittedName>
        <fullName evidence="1">Uncharacterized protein</fullName>
    </submittedName>
</protein>
<gene>
    <name evidence="1" type="ORF">BDV25DRAFT_140494</name>
</gene>
<dbReference type="OrthoDB" id="3832365at2759"/>
<name>A0A5N6TU09_ASPAV</name>
<evidence type="ECO:0000313" key="1">
    <source>
        <dbReference type="EMBL" id="KAE8149780.1"/>
    </source>
</evidence>
<accession>A0A5N6TU09</accession>
<dbReference type="AlphaFoldDB" id="A0A5N6TU09"/>
<dbReference type="Proteomes" id="UP000325780">
    <property type="component" value="Unassembled WGS sequence"/>
</dbReference>
<proteinExistence type="predicted"/>
<sequence>MESTDPGYIIIPSAEAKLTPKDQANPREINSSIGVLSVIGSLDPNTWIMDAEVKVAGISLGRIKGNLNDGVWQDVNLAVAKWYIKFYRKENEAWMTLDLNVMEGDYKGDYRISAPARRCDHCLVVGFVLVKSIL</sequence>
<organism evidence="1 2">
    <name type="scientific">Aspergillus avenaceus</name>
    <dbReference type="NCBI Taxonomy" id="36643"/>
    <lineage>
        <taxon>Eukaryota</taxon>
        <taxon>Fungi</taxon>
        <taxon>Dikarya</taxon>
        <taxon>Ascomycota</taxon>
        <taxon>Pezizomycotina</taxon>
        <taxon>Eurotiomycetes</taxon>
        <taxon>Eurotiomycetidae</taxon>
        <taxon>Eurotiales</taxon>
        <taxon>Aspergillaceae</taxon>
        <taxon>Aspergillus</taxon>
        <taxon>Aspergillus subgen. Circumdati</taxon>
    </lineage>
</organism>